<evidence type="ECO:0000256" key="1">
    <source>
        <dbReference type="SAM" id="MobiDB-lite"/>
    </source>
</evidence>
<proteinExistence type="predicted"/>
<dbReference type="STRING" id="1802701.A3A33_01965"/>
<feature type="region of interest" description="Disordered" evidence="1">
    <location>
        <begin position="27"/>
        <end position="70"/>
    </location>
</feature>
<gene>
    <name evidence="2" type="ORF">A3A33_01965</name>
</gene>
<name>A0A1F8GTD5_9BACT</name>
<reference evidence="2 3" key="1">
    <citation type="journal article" date="2016" name="Nat. Commun.">
        <title>Thousands of microbial genomes shed light on interconnected biogeochemical processes in an aquifer system.</title>
        <authorList>
            <person name="Anantharaman K."/>
            <person name="Brown C.T."/>
            <person name="Hug L.A."/>
            <person name="Sharon I."/>
            <person name="Castelle C.J."/>
            <person name="Probst A.J."/>
            <person name="Thomas B.C."/>
            <person name="Singh A."/>
            <person name="Wilkins M.J."/>
            <person name="Karaoz U."/>
            <person name="Brodie E.L."/>
            <person name="Williams K.H."/>
            <person name="Hubbard S.S."/>
            <person name="Banfield J.F."/>
        </authorList>
    </citation>
    <scope>NUCLEOTIDE SEQUENCE [LARGE SCALE GENOMIC DNA]</scope>
</reference>
<feature type="compositionally biased region" description="Low complexity" evidence="1">
    <location>
        <begin position="28"/>
        <end position="40"/>
    </location>
</feature>
<evidence type="ECO:0000313" key="2">
    <source>
        <dbReference type="EMBL" id="OGN28692.1"/>
    </source>
</evidence>
<dbReference type="EMBL" id="MGKP01000013">
    <property type="protein sequence ID" value="OGN28692.1"/>
    <property type="molecule type" value="Genomic_DNA"/>
</dbReference>
<comment type="caution">
    <text evidence="2">The sequence shown here is derived from an EMBL/GenBank/DDBJ whole genome shotgun (WGS) entry which is preliminary data.</text>
</comment>
<accession>A0A1F8GTD5</accession>
<dbReference type="Proteomes" id="UP000179047">
    <property type="component" value="Unassembled WGS sequence"/>
</dbReference>
<evidence type="ECO:0000313" key="3">
    <source>
        <dbReference type="Proteomes" id="UP000179047"/>
    </source>
</evidence>
<sequence>MKKTYVWVIVAIVVILVIVALSSGRSETPVQQSTSPTTTPLANESTSPSISVSRAPAAPTPKPAGTGSSKTYSQLVDEYAGRHIQFDMYCQAKPSNVTYKNGVSLLFDNRSGDPRTITIGGVQYSFPGYGYRIITLSRPASQLPATLSLACGASVNVGSVLLQK</sequence>
<organism evidence="2 3">
    <name type="scientific">Candidatus Yanofskybacteria bacterium RIFCSPLOWO2_01_FULL_49_25</name>
    <dbReference type="NCBI Taxonomy" id="1802701"/>
    <lineage>
        <taxon>Bacteria</taxon>
        <taxon>Candidatus Yanofskyibacteriota</taxon>
    </lineage>
</organism>
<dbReference type="AlphaFoldDB" id="A0A1F8GTD5"/>
<protein>
    <submittedName>
        <fullName evidence="2">Uncharacterized protein</fullName>
    </submittedName>
</protein>
<feature type="compositionally biased region" description="Polar residues" evidence="1">
    <location>
        <begin position="41"/>
        <end position="52"/>
    </location>
</feature>